<feature type="binding site" evidence="5">
    <location>
        <position position="267"/>
    </location>
    <ligand>
        <name>Mg(2+)</name>
        <dbReference type="ChEBI" id="CHEBI:18420"/>
        <note>catalytic</note>
    </ligand>
</feature>
<dbReference type="GO" id="GO:0005634">
    <property type="term" value="C:nucleus"/>
    <property type="evidence" value="ECO:0007669"/>
    <property type="project" value="TreeGrafter"/>
</dbReference>
<evidence type="ECO:0000256" key="2">
    <source>
        <dbReference type="ARBA" id="ARBA00022722"/>
    </source>
</evidence>
<dbReference type="Pfam" id="PF01223">
    <property type="entry name" value="Endonuclease_NS"/>
    <property type="match status" value="1"/>
</dbReference>
<dbReference type="SMART" id="SM00892">
    <property type="entry name" value="Endonuclease_NS"/>
    <property type="match status" value="1"/>
</dbReference>
<dbReference type="SMART" id="SM00477">
    <property type="entry name" value="NUC"/>
    <property type="match status" value="1"/>
</dbReference>
<dbReference type="GO" id="GO:0003676">
    <property type="term" value="F:nucleic acid binding"/>
    <property type="evidence" value="ECO:0007669"/>
    <property type="project" value="InterPro"/>
</dbReference>
<feature type="signal peptide" evidence="6">
    <location>
        <begin position="1"/>
        <end position="16"/>
    </location>
</feature>
<feature type="chain" id="PRO_5024322369" description="DNA/RNA non-specific endonuclease domain-containing protein" evidence="6">
    <location>
        <begin position="17"/>
        <end position="408"/>
    </location>
</feature>
<evidence type="ECO:0000256" key="1">
    <source>
        <dbReference type="ARBA" id="ARBA00010052"/>
    </source>
</evidence>
<dbReference type="InParanoid" id="A0A5N4AZD5"/>
<dbReference type="PANTHER" id="PTHR13966:SF19">
    <property type="entry name" value="NUCLEASE EXOG, MITOCHONDRIAL"/>
    <property type="match status" value="1"/>
</dbReference>
<feature type="active site" description="Proton acceptor" evidence="4">
    <location>
        <position position="237"/>
    </location>
</feature>
<dbReference type="GO" id="GO:0000014">
    <property type="term" value="F:single-stranded DNA endodeoxyribonuclease activity"/>
    <property type="evidence" value="ECO:0007669"/>
    <property type="project" value="TreeGrafter"/>
</dbReference>
<dbReference type="OrthoDB" id="5960141at2759"/>
<dbReference type="InterPro" id="IPR044925">
    <property type="entry name" value="His-Me_finger_sf"/>
</dbReference>
<keyword evidence="2" id="KW-0540">Nuclease</keyword>
<dbReference type="EMBL" id="VVIM01000002">
    <property type="protein sequence ID" value="KAB0802705.1"/>
    <property type="molecule type" value="Genomic_DNA"/>
</dbReference>
<dbReference type="FunFam" id="3.40.570.10:FF:000007">
    <property type="entry name" value="Alkaline nuclease"/>
    <property type="match status" value="1"/>
</dbReference>
<keyword evidence="6" id="KW-0732">Signal</keyword>
<name>A0A5N4AZD5_PHOPY</name>
<dbReference type="InterPro" id="IPR040255">
    <property type="entry name" value="Non-specific_endonuclease"/>
</dbReference>
<dbReference type="SUPFAM" id="SSF54060">
    <property type="entry name" value="His-Me finger endonucleases"/>
    <property type="match status" value="1"/>
</dbReference>
<evidence type="ECO:0000259" key="7">
    <source>
        <dbReference type="SMART" id="SM00477"/>
    </source>
</evidence>
<reference evidence="9 10" key="1">
    <citation type="journal article" date="2018" name="Elife">
        <title>Firefly genomes illuminate parallel origins of bioluminescence in beetles.</title>
        <authorList>
            <person name="Fallon T.R."/>
            <person name="Lower S.E."/>
            <person name="Chang C.H."/>
            <person name="Bessho-Uehara M."/>
            <person name="Martin G.J."/>
            <person name="Bewick A.J."/>
            <person name="Behringer M."/>
            <person name="Debat H.J."/>
            <person name="Wong I."/>
            <person name="Day J.C."/>
            <person name="Suvorov A."/>
            <person name="Silva C.J."/>
            <person name="Stanger-Hall K.F."/>
            <person name="Hall D.W."/>
            <person name="Schmitz R.J."/>
            <person name="Nelson D.R."/>
            <person name="Lewis S.M."/>
            <person name="Shigenobu S."/>
            <person name="Bybee S.M."/>
            <person name="Larracuente A.M."/>
            <person name="Oba Y."/>
            <person name="Weng J.K."/>
        </authorList>
    </citation>
    <scope>NUCLEOTIDE SEQUENCE [LARGE SCALE GENOMIC DNA]</scope>
    <source>
        <strain evidence="9">1611_PpyrPB1</strain>
        <tissue evidence="9">Whole body</tissue>
    </source>
</reference>
<dbReference type="Gene3D" id="3.40.570.10">
    <property type="entry name" value="Extracellular Endonuclease, subunit A"/>
    <property type="match status" value="1"/>
</dbReference>
<dbReference type="GO" id="GO:0005743">
    <property type="term" value="C:mitochondrial inner membrane"/>
    <property type="evidence" value="ECO:0007669"/>
    <property type="project" value="TreeGrafter"/>
</dbReference>
<dbReference type="GO" id="GO:0046872">
    <property type="term" value="F:metal ion binding"/>
    <property type="evidence" value="ECO:0007669"/>
    <property type="project" value="UniProtKB-KW"/>
</dbReference>
<evidence type="ECO:0008006" key="11">
    <source>
        <dbReference type="Google" id="ProtNLM"/>
    </source>
</evidence>
<comment type="similarity">
    <text evidence="1">Belongs to the DNA/RNA non-specific endonuclease family.</text>
</comment>
<dbReference type="AlphaFoldDB" id="A0A5N4AZD5"/>
<dbReference type="FunCoup" id="A0A5N4AZD5">
    <property type="interactions" value="7"/>
</dbReference>
<dbReference type="Proteomes" id="UP000327044">
    <property type="component" value="Unassembled WGS sequence"/>
</dbReference>
<keyword evidence="3" id="KW-0255">Endonuclease</keyword>
<keyword evidence="10" id="KW-1185">Reference proteome</keyword>
<evidence type="ECO:0000256" key="5">
    <source>
        <dbReference type="PIRSR" id="PIRSR640255-2"/>
    </source>
</evidence>
<gene>
    <name evidence="9" type="ORF">PPYR_04891</name>
</gene>
<keyword evidence="3" id="KW-0378">Hydrolase</keyword>
<protein>
    <recommendedName>
        <fullName evidence="11">DNA/RNA non-specific endonuclease domain-containing protein</fullName>
    </recommendedName>
</protein>
<evidence type="ECO:0000313" key="9">
    <source>
        <dbReference type="EMBL" id="KAB0802705.1"/>
    </source>
</evidence>
<sequence length="408" mass="45234">MFSLVLVLCLLAQSHAAVIPKATGCTIVIGKHLGNPQPVLALQNDATTASEAIILPHDKQGTIAFNKGDSIDIACPGAQVQLYGTSMKEDLVAATCNSGTNFKVNGKLIPFLNITCSRSPKSSARFTGKRCAKNMKEIQIGFQVKDRFIDHILTCYDEKSQNALYAVSYLSHNVAGSQVNFPRPSFQAASFYKTDQKVEYLYSRKGQASTVNEILGLNANDSSIIHPTSKIFLAVGHFAPKADFVFGSQQRLTFYFVNAAPQWQNINGGNWNTMEKNARKLSIERKLDLTVYTGTHGVMTLPDVDGVEQKLYLWTGKKGQRGIPVPAFFYKVIYEPKSQLGIALVSRNDPHTKISKSDYICRDVCDKVKWLTWKQDNMDLGLVYCCEVDDFRKAVNVLPAFKVKSLLI</sequence>
<organism evidence="9 10">
    <name type="scientific">Photinus pyralis</name>
    <name type="common">Common eastern firefly</name>
    <name type="synonym">Lampyris pyralis</name>
    <dbReference type="NCBI Taxonomy" id="7054"/>
    <lineage>
        <taxon>Eukaryota</taxon>
        <taxon>Metazoa</taxon>
        <taxon>Ecdysozoa</taxon>
        <taxon>Arthropoda</taxon>
        <taxon>Hexapoda</taxon>
        <taxon>Insecta</taxon>
        <taxon>Pterygota</taxon>
        <taxon>Neoptera</taxon>
        <taxon>Endopterygota</taxon>
        <taxon>Coleoptera</taxon>
        <taxon>Polyphaga</taxon>
        <taxon>Elateriformia</taxon>
        <taxon>Elateroidea</taxon>
        <taxon>Lampyridae</taxon>
        <taxon>Lampyrinae</taxon>
        <taxon>Photinus</taxon>
    </lineage>
</organism>
<feature type="domain" description="DNA/RNA non-specific endonuclease/pyrophosphatase/phosphodiesterase" evidence="8">
    <location>
        <begin position="148"/>
        <end position="391"/>
    </location>
</feature>
<dbReference type="InterPro" id="IPR020821">
    <property type="entry name" value="ENPP1-3/EXOG-like_nuc-like"/>
</dbReference>
<comment type="caution">
    <text evidence="9">The sequence shown here is derived from an EMBL/GenBank/DDBJ whole genome shotgun (WGS) entry which is preliminary data.</text>
</comment>
<dbReference type="InterPro" id="IPR001604">
    <property type="entry name" value="Endo_G_ENPP1-like_dom"/>
</dbReference>
<evidence type="ECO:0000256" key="4">
    <source>
        <dbReference type="PIRSR" id="PIRSR640255-1"/>
    </source>
</evidence>
<proteinExistence type="inferred from homology"/>
<evidence type="ECO:0000256" key="3">
    <source>
        <dbReference type="ARBA" id="ARBA00022759"/>
    </source>
</evidence>
<dbReference type="PANTHER" id="PTHR13966">
    <property type="entry name" value="ENDONUCLEASE RELATED"/>
    <property type="match status" value="1"/>
</dbReference>
<evidence type="ECO:0000259" key="8">
    <source>
        <dbReference type="SMART" id="SM00892"/>
    </source>
</evidence>
<dbReference type="InterPro" id="IPR044929">
    <property type="entry name" value="DNA/RNA_non-sp_Endonuclease_sf"/>
</dbReference>
<accession>A0A5N4AZD5</accession>
<evidence type="ECO:0000313" key="10">
    <source>
        <dbReference type="Proteomes" id="UP000327044"/>
    </source>
</evidence>
<dbReference type="GO" id="GO:0006309">
    <property type="term" value="P:apoptotic DNA fragmentation"/>
    <property type="evidence" value="ECO:0007669"/>
    <property type="project" value="TreeGrafter"/>
</dbReference>
<feature type="domain" description="ENPP1-3/EXOG-like endonuclease/phosphodiesterase" evidence="7">
    <location>
        <begin position="153"/>
        <end position="367"/>
    </location>
</feature>
<evidence type="ECO:0000256" key="6">
    <source>
        <dbReference type="SAM" id="SignalP"/>
    </source>
</evidence>
<dbReference type="GO" id="GO:0004521">
    <property type="term" value="F:RNA endonuclease activity"/>
    <property type="evidence" value="ECO:0007669"/>
    <property type="project" value="TreeGrafter"/>
</dbReference>
<keyword evidence="5" id="KW-0479">Metal-binding</keyword>